<protein>
    <submittedName>
        <fullName evidence="1">Uncharacterized protein</fullName>
    </submittedName>
</protein>
<dbReference type="Proteomes" id="UP001382904">
    <property type="component" value="Unassembled WGS sequence"/>
</dbReference>
<evidence type="ECO:0000313" key="2">
    <source>
        <dbReference type="Proteomes" id="UP001382904"/>
    </source>
</evidence>
<gene>
    <name evidence="1" type="ORF">WKI68_42490</name>
</gene>
<proteinExistence type="predicted"/>
<organism evidence="1 2">
    <name type="scientific">Streptomyces caledonius</name>
    <dbReference type="NCBI Taxonomy" id="3134107"/>
    <lineage>
        <taxon>Bacteria</taxon>
        <taxon>Bacillati</taxon>
        <taxon>Actinomycetota</taxon>
        <taxon>Actinomycetes</taxon>
        <taxon>Kitasatosporales</taxon>
        <taxon>Streptomycetaceae</taxon>
        <taxon>Streptomyces</taxon>
    </lineage>
</organism>
<accession>A0ABU8UDY8</accession>
<dbReference type="EMBL" id="JBBKAM010000004">
    <property type="protein sequence ID" value="MEJ8646108.1"/>
    <property type="molecule type" value="Genomic_DNA"/>
</dbReference>
<name>A0ABU8UDY8_9ACTN</name>
<evidence type="ECO:0000313" key="1">
    <source>
        <dbReference type="EMBL" id="MEJ8646108.1"/>
    </source>
</evidence>
<reference evidence="1 2" key="1">
    <citation type="submission" date="2024-03" db="EMBL/GenBank/DDBJ databases">
        <title>Novel Streptomyces species of biotechnological and ecological value are a feature of Machair soil.</title>
        <authorList>
            <person name="Prole J.R."/>
            <person name="Goodfellow M."/>
            <person name="Allenby N."/>
            <person name="Ward A.C."/>
        </authorList>
    </citation>
    <scope>NUCLEOTIDE SEQUENCE [LARGE SCALE GENOMIC DNA]</scope>
    <source>
        <strain evidence="1 2">MS1.HAVA.3</strain>
    </source>
</reference>
<keyword evidence="2" id="KW-1185">Reference proteome</keyword>
<sequence>MGVTSLPVRSGPDVPSTTHWSAYDGRACRPRAEALRAVCTCGWRSAAHYPLDWDTIGDQPLYEADIDLTGPLADWTAHLSVVRDTVVPLPEPLVALLAEITEQLTATAAHAPLAALRAAGVLERIAARIGRKAAGALCDDGMSAEAVATVLGTTYSEALGPAPDRAGRVTARTTAAFQGWPGRQVATALDTSEAAACRYVQSYLHRP</sequence>
<comment type="caution">
    <text evidence="1">The sequence shown here is derived from an EMBL/GenBank/DDBJ whole genome shotgun (WGS) entry which is preliminary data.</text>
</comment>